<gene>
    <name evidence="4" type="ORF">GCM10023185_20860</name>
</gene>
<dbReference type="InterPro" id="IPR037066">
    <property type="entry name" value="Plug_dom_sf"/>
</dbReference>
<dbReference type="RefSeq" id="WP_345235974.1">
    <property type="nucleotide sequence ID" value="NZ_BAABGZ010000020.1"/>
</dbReference>
<dbReference type="PROSITE" id="PS51257">
    <property type="entry name" value="PROKAR_LIPOPROTEIN"/>
    <property type="match status" value="1"/>
</dbReference>
<dbReference type="InterPro" id="IPR041700">
    <property type="entry name" value="OMP_b-brl_3"/>
</dbReference>
<reference evidence="5" key="1">
    <citation type="journal article" date="2019" name="Int. J. Syst. Evol. Microbiol.">
        <title>The Global Catalogue of Microorganisms (GCM) 10K type strain sequencing project: providing services to taxonomists for standard genome sequencing and annotation.</title>
        <authorList>
            <consortium name="The Broad Institute Genomics Platform"/>
            <consortium name="The Broad Institute Genome Sequencing Center for Infectious Disease"/>
            <person name="Wu L."/>
            <person name="Ma J."/>
        </authorList>
    </citation>
    <scope>NUCLEOTIDE SEQUENCE [LARGE SCALE GENOMIC DNA]</scope>
    <source>
        <strain evidence="5">JCM 17923</strain>
    </source>
</reference>
<dbReference type="SUPFAM" id="SSF56935">
    <property type="entry name" value="Porins"/>
    <property type="match status" value="1"/>
</dbReference>
<evidence type="ECO:0000256" key="2">
    <source>
        <dbReference type="SAM" id="SignalP"/>
    </source>
</evidence>
<feature type="region of interest" description="Disordered" evidence="1">
    <location>
        <begin position="280"/>
        <end position="327"/>
    </location>
</feature>
<evidence type="ECO:0000313" key="4">
    <source>
        <dbReference type="EMBL" id="GAA4356758.1"/>
    </source>
</evidence>
<dbReference type="EMBL" id="BAABGZ010000020">
    <property type="protein sequence ID" value="GAA4356758.1"/>
    <property type="molecule type" value="Genomic_DNA"/>
</dbReference>
<feature type="chain" id="PRO_5046806936" evidence="2">
    <location>
        <begin position="23"/>
        <end position="932"/>
    </location>
</feature>
<protein>
    <submittedName>
        <fullName evidence="4">TonB-dependent receptor</fullName>
    </submittedName>
</protein>
<keyword evidence="4" id="KW-0675">Receptor</keyword>
<dbReference type="Pfam" id="PF14905">
    <property type="entry name" value="OMP_b-brl_3"/>
    <property type="match status" value="1"/>
</dbReference>
<proteinExistence type="predicted"/>
<accession>A0ABP8IDX0</accession>
<dbReference type="Proteomes" id="UP001501153">
    <property type="component" value="Unassembled WGS sequence"/>
</dbReference>
<name>A0ABP8IDX0_9BACT</name>
<dbReference type="Pfam" id="PF13620">
    <property type="entry name" value="CarboxypepD_reg"/>
    <property type="match status" value="1"/>
</dbReference>
<dbReference type="Gene3D" id="2.170.130.10">
    <property type="entry name" value="TonB-dependent receptor, plug domain"/>
    <property type="match status" value="1"/>
</dbReference>
<evidence type="ECO:0000259" key="3">
    <source>
        <dbReference type="Pfam" id="PF14905"/>
    </source>
</evidence>
<dbReference type="InterPro" id="IPR013784">
    <property type="entry name" value="Carb-bd-like_fold"/>
</dbReference>
<feature type="signal peptide" evidence="2">
    <location>
        <begin position="1"/>
        <end position="22"/>
    </location>
</feature>
<dbReference type="Gene3D" id="2.60.40.1120">
    <property type="entry name" value="Carboxypeptidase-like, regulatory domain"/>
    <property type="match status" value="1"/>
</dbReference>
<evidence type="ECO:0000313" key="5">
    <source>
        <dbReference type="Proteomes" id="UP001501153"/>
    </source>
</evidence>
<organism evidence="4 5">
    <name type="scientific">Hymenobacter saemangeumensis</name>
    <dbReference type="NCBI Taxonomy" id="1084522"/>
    <lineage>
        <taxon>Bacteria</taxon>
        <taxon>Pseudomonadati</taxon>
        <taxon>Bacteroidota</taxon>
        <taxon>Cytophagia</taxon>
        <taxon>Cytophagales</taxon>
        <taxon>Hymenobacteraceae</taxon>
        <taxon>Hymenobacter</taxon>
    </lineage>
</organism>
<keyword evidence="2" id="KW-0732">Signal</keyword>
<evidence type="ECO:0000256" key="1">
    <source>
        <dbReference type="SAM" id="MobiDB-lite"/>
    </source>
</evidence>
<feature type="domain" description="Outer membrane protein beta-barrel" evidence="3">
    <location>
        <begin position="468"/>
        <end position="817"/>
    </location>
</feature>
<feature type="compositionally biased region" description="Gly residues" evidence="1">
    <location>
        <begin position="294"/>
        <end position="309"/>
    </location>
</feature>
<comment type="caution">
    <text evidence="4">The sequence shown here is derived from an EMBL/GenBank/DDBJ whole genome shotgun (WGS) entry which is preliminary data.</text>
</comment>
<sequence>MDRLFLLFLFGLLLGGACAAQAQSTGQVRGTVLDSASGKPLREISVSLLAAKDSSYVTFSITDGDGRYNLRGLRPGKYLLLINALGYRPEQHPVELTAAQPSVEMPVYRPRPESRQLGEVVVTHERAPVSINGDTLAFNARAFKTQPNANVEALLKKLPGVEVARDGSIRAQGQDVSRVLVDGKPFFGDDPRMATRNLPANIIDNVQLYDQQSDQAAFSGMDNGDRSRTINLVTRRDKRKGYFGTESVGAGTDGRYQARLGLNRFNNGRQISLLGQADNVNQQGFGDDPTPTGDGAGLGGPEGRGGQGGSTPVLVTPGGQRRNLGGVASPTAASITESASAGFNYRDAWGKRAEVAGSLLGTRARVTTDEQLRRQNLSGLAEAAPVTDRHSYDRTRSSSLRFNFRLDYKLDSLTSLRFTPYLSTQASGQRLETSQQTAAGSRLLNQGSNRYEADASSYRGGGNLLLMRKFRREGRTFSTNLSSSLTDQRGEALNQGRNTFFDRDGSPLPAQVLNQRFDQLTPAQTHVLNFSYTEPLSLRKKLEVHAALTDTRNVATRTAADFNEASGRYDQPNLALSNDFGSRYQSQRGGLTLQTRRLRYSYSLGLDAQQAQLRAENQSTDEGLSRRFQALLPTASFSYTGAGSRQLRLNYRTRLNAPSGSQLQPVPDNSNPFSIRLGNPELRPEYAHQLNVTYSQFNAATNRSLFALLLGSQVQNRITSSTTFSPSGVQTVRPTNADGYHSLTGFLSLGQRFAARKLNLNASTNGNYTRALSFVNEQQNEARTWSLGQTLSANSSYNEHLELGLSANLTYENARYSLLPAQNTAYFTQTVTADALVQLPGRWVLTTDAWYTNNTGRAAGYNQRVLLWNAALAYQLFANKQGEIKLQAYDLLNQNRSVTRNATDVYVEDVRSQVLRQYFLLSFTYQLRQFGK</sequence>
<feature type="compositionally biased region" description="Low complexity" evidence="1">
    <location>
        <begin position="284"/>
        <end position="293"/>
    </location>
</feature>
<dbReference type="SUPFAM" id="SSF49452">
    <property type="entry name" value="Starch-binding domain-like"/>
    <property type="match status" value="1"/>
</dbReference>
<keyword evidence="5" id="KW-1185">Reference proteome</keyword>